<keyword evidence="2" id="KW-1185">Reference proteome</keyword>
<name>A0A0X1SVP0_PSEAA</name>
<dbReference type="RefSeq" id="WP_017129897.1">
    <property type="nucleotide sequence ID" value="NZ_CP014135.1"/>
</dbReference>
<accession>A0A0X1SVP0</accession>
<dbReference type="KEGG" id="pagb:AWM79_01170"/>
<protein>
    <submittedName>
        <fullName evidence="1">Uncharacterized protein</fullName>
    </submittedName>
</protein>
<dbReference type="EMBL" id="CP014135">
    <property type="protein sequence ID" value="AMB83992.1"/>
    <property type="molecule type" value="Genomic_DNA"/>
</dbReference>
<organism evidence="1 2">
    <name type="scientific">Pseudomonas agarici</name>
    <dbReference type="NCBI Taxonomy" id="46677"/>
    <lineage>
        <taxon>Bacteria</taxon>
        <taxon>Pseudomonadati</taxon>
        <taxon>Pseudomonadota</taxon>
        <taxon>Gammaproteobacteria</taxon>
        <taxon>Pseudomonadales</taxon>
        <taxon>Pseudomonadaceae</taxon>
        <taxon>Pseudomonas</taxon>
    </lineage>
</organism>
<evidence type="ECO:0000313" key="1">
    <source>
        <dbReference type="EMBL" id="AMB83992.1"/>
    </source>
</evidence>
<dbReference type="OrthoDB" id="7032452at2"/>
<reference evidence="2" key="1">
    <citation type="submission" date="2016-01" db="EMBL/GenBank/DDBJ databases">
        <authorList>
            <person name="Storey N.H."/>
            <person name="Neuman B.W."/>
        </authorList>
    </citation>
    <scope>NUCLEOTIDE SEQUENCE [LARGE SCALE GENOMIC DNA]</scope>
    <source>
        <strain evidence="2">NCPPB 2472</strain>
    </source>
</reference>
<dbReference type="Proteomes" id="UP000063229">
    <property type="component" value="Chromosome"/>
</dbReference>
<sequence>MIVLMDFRRFLVFYFPVFIGVFLAAIASVLFSISLITDNFYQEDTGVYILLIESLFALIIVHSHFMVLRGRPQWVWGIVGVLVICLLSPLSAAHYMADQLTWFLAVLFPLLGLFVLNSKRHRKMRCKMAQVRRHREVVIKALKGRQKFSPH</sequence>
<evidence type="ECO:0000313" key="2">
    <source>
        <dbReference type="Proteomes" id="UP000063229"/>
    </source>
</evidence>
<proteinExistence type="predicted"/>
<dbReference type="STRING" id="46677.AWM79_01170"/>
<dbReference type="AlphaFoldDB" id="A0A0X1SVP0"/>
<gene>
    <name evidence="1" type="ORF">AWM79_01170</name>
</gene>